<accession>A0A369BF22</accession>
<evidence type="ECO:0000313" key="4">
    <source>
        <dbReference type="Proteomes" id="UP000253034"/>
    </source>
</evidence>
<dbReference type="PANTHER" id="PTHR35848:SF6">
    <property type="entry name" value="CUPIN TYPE-2 DOMAIN-CONTAINING PROTEIN"/>
    <property type="match status" value="1"/>
</dbReference>
<dbReference type="EMBL" id="QPJT01000002">
    <property type="protein sequence ID" value="RCX20140.1"/>
    <property type="molecule type" value="Genomic_DNA"/>
</dbReference>
<keyword evidence="4" id="KW-1185">Reference proteome</keyword>
<proteinExistence type="predicted"/>
<dbReference type="Pfam" id="PF07883">
    <property type="entry name" value="Cupin_2"/>
    <property type="match status" value="1"/>
</dbReference>
<evidence type="ECO:0000256" key="1">
    <source>
        <dbReference type="ARBA" id="ARBA00022723"/>
    </source>
</evidence>
<reference evidence="3 4" key="1">
    <citation type="submission" date="2018-07" db="EMBL/GenBank/DDBJ databases">
        <title>Genomic Encyclopedia of Type Strains, Phase IV (KMG-IV): sequencing the most valuable type-strain genomes for metagenomic binning, comparative biology and taxonomic classification.</title>
        <authorList>
            <person name="Goeker M."/>
        </authorList>
    </citation>
    <scope>NUCLEOTIDE SEQUENCE [LARGE SCALE GENOMIC DNA]</scope>
    <source>
        <strain evidence="3 4">DSM 27016</strain>
    </source>
</reference>
<dbReference type="InterPro" id="IPR013096">
    <property type="entry name" value="Cupin_2"/>
</dbReference>
<protein>
    <submittedName>
        <fullName evidence="3">Cupin domain</fullName>
    </submittedName>
</protein>
<keyword evidence="1" id="KW-0479">Metal-binding</keyword>
<evidence type="ECO:0000313" key="3">
    <source>
        <dbReference type="EMBL" id="RCX20140.1"/>
    </source>
</evidence>
<dbReference type="GO" id="GO:0046872">
    <property type="term" value="F:metal ion binding"/>
    <property type="evidence" value="ECO:0007669"/>
    <property type="project" value="UniProtKB-KW"/>
</dbReference>
<dbReference type="CDD" id="cd02221">
    <property type="entry name" value="cupin_TM1287-like"/>
    <property type="match status" value="1"/>
</dbReference>
<dbReference type="RefSeq" id="WP_114296254.1">
    <property type="nucleotide sequence ID" value="NZ_QPJT01000002.1"/>
</dbReference>
<sequence>MIRKSDEMTKQLNEKMRGGNGVIEITHIFKQEDLKGKARLCAKITVNPGCSIGLHEHDNEEEIFYIIKGSGIIDDNGEKREVSVGDAVLTGGGAAHMVENNGSEPLEMLAVILLYV</sequence>
<name>A0A369BF22_9FIRM</name>
<comment type="caution">
    <text evidence="3">The sequence shown here is derived from an EMBL/GenBank/DDBJ whole genome shotgun (WGS) entry which is preliminary data.</text>
</comment>
<dbReference type="Proteomes" id="UP000253034">
    <property type="component" value="Unassembled WGS sequence"/>
</dbReference>
<dbReference type="PANTHER" id="PTHR35848">
    <property type="entry name" value="OXALATE-BINDING PROTEIN"/>
    <property type="match status" value="1"/>
</dbReference>
<evidence type="ECO:0000259" key="2">
    <source>
        <dbReference type="Pfam" id="PF07883"/>
    </source>
</evidence>
<dbReference type="InterPro" id="IPR051610">
    <property type="entry name" value="GPI/OXD"/>
</dbReference>
<feature type="domain" description="Cupin type-2" evidence="2">
    <location>
        <begin position="44"/>
        <end position="111"/>
    </location>
</feature>
<dbReference type="SUPFAM" id="SSF51182">
    <property type="entry name" value="RmlC-like cupins"/>
    <property type="match status" value="1"/>
</dbReference>
<dbReference type="InterPro" id="IPR011051">
    <property type="entry name" value="RmlC_Cupin_sf"/>
</dbReference>
<dbReference type="InterPro" id="IPR014710">
    <property type="entry name" value="RmlC-like_jellyroll"/>
</dbReference>
<dbReference type="AlphaFoldDB" id="A0A369BF22"/>
<gene>
    <name evidence="3" type="ORF">DFR58_102212</name>
</gene>
<dbReference type="Gene3D" id="2.60.120.10">
    <property type="entry name" value="Jelly Rolls"/>
    <property type="match status" value="1"/>
</dbReference>
<organism evidence="3 4">
    <name type="scientific">Anaerobacterium chartisolvens</name>
    <dbReference type="NCBI Taxonomy" id="1297424"/>
    <lineage>
        <taxon>Bacteria</taxon>
        <taxon>Bacillati</taxon>
        <taxon>Bacillota</taxon>
        <taxon>Clostridia</taxon>
        <taxon>Eubacteriales</taxon>
        <taxon>Oscillospiraceae</taxon>
        <taxon>Anaerobacterium</taxon>
    </lineage>
</organism>
<dbReference type="OrthoDB" id="9797047at2"/>